<feature type="compositionally biased region" description="Polar residues" evidence="1">
    <location>
        <begin position="234"/>
        <end position="251"/>
    </location>
</feature>
<dbReference type="Proteomes" id="UP000620124">
    <property type="component" value="Unassembled WGS sequence"/>
</dbReference>
<evidence type="ECO:0000256" key="2">
    <source>
        <dbReference type="SAM" id="SignalP"/>
    </source>
</evidence>
<feature type="compositionally biased region" description="Low complexity" evidence="1">
    <location>
        <begin position="209"/>
        <end position="233"/>
    </location>
</feature>
<proteinExistence type="predicted"/>
<comment type="caution">
    <text evidence="3">The sequence shown here is derived from an EMBL/GenBank/DDBJ whole genome shotgun (WGS) entry which is preliminary data.</text>
</comment>
<reference evidence="3" key="1">
    <citation type="submission" date="2020-05" db="EMBL/GenBank/DDBJ databases">
        <title>Mycena genomes resolve the evolution of fungal bioluminescence.</title>
        <authorList>
            <person name="Tsai I.J."/>
        </authorList>
    </citation>
    <scope>NUCLEOTIDE SEQUENCE</scope>
    <source>
        <strain evidence="3">CCC161011</strain>
    </source>
</reference>
<gene>
    <name evidence="3" type="ORF">MVEN_00619800</name>
</gene>
<dbReference type="AlphaFoldDB" id="A0A8H6YRN7"/>
<name>A0A8H6YRN7_9AGAR</name>
<feature type="compositionally biased region" description="Low complexity" evidence="1">
    <location>
        <begin position="87"/>
        <end position="103"/>
    </location>
</feature>
<feature type="compositionally biased region" description="Pro residues" evidence="1">
    <location>
        <begin position="190"/>
        <end position="208"/>
    </location>
</feature>
<evidence type="ECO:0000313" key="4">
    <source>
        <dbReference type="Proteomes" id="UP000620124"/>
    </source>
</evidence>
<feature type="region of interest" description="Disordered" evidence="1">
    <location>
        <begin position="159"/>
        <end position="251"/>
    </location>
</feature>
<evidence type="ECO:0000256" key="1">
    <source>
        <dbReference type="SAM" id="MobiDB-lite"/>
    </source>
</evidence>
<feature type="compositionally biased region" description="Low complexity" evidence="1">
    <location>
        <begin position="179"/>
        <end position="189"/>
    </location>
</feature>
<accession>A0A8H6YRN7</accession>
<sequence length="367" mass="36608">MRFSTFSIVVTAASVALAVPTPFKRGINCAAVDDNGTALTGSSADATNSFATCIYKGAGDCTYFFADGSFSSGSSACPQGLPQDTVSAGTSNSDSSSSDSINTAASDSVVCPAVDKDGSALSASSSFKDELGNEFAQCTYPSAGVCAFFFADGSFSSGSSTCPKGLPQPSDSGSGGGSTTTTPATTTTSTPPPPPPTTTSSPPSPPPETTSSTSTETPPPETTSEAPITSTSTFFSTVQPETTSEAPITSTSTFFSTVQPTTEVSASTTTTPVVQAPPATTPATTDDTVTTIVIVSASPTPSGDGGVANSGANANNNNSNGAVSRGAGSVLAVLPAVFVIFTLLFQSQLDDIGADMELVCNLIHFFT</sequence>
<feature type="region of interest" description="Disordered" evidence="1">
    <location>
        <begin position="263"/>
        <end position="284"/>
    </location>
</feature>
<organism evidence="3 4">
    <name type="scientific">Mycena venus</name>
    <dbReference type="NCBI Taxonomy" id="2733690"/>
    <lineage>
        <taxon>Eukaryota</taxon>
        <taxon>Fungi</taxon>
        <taxon>Dikarya</taxon>
        <taxon>Basidiomycota</taxon>
        <taxon>Agaricomycotina</taxon>
        <taxon>Agaricomycetes</taxon>
        <taxon>Agaricomycetidae</taxon>
        <taxon>Agaricales</taxon>
        <taxon>Marasmiineae</taxon>
        <taxon>Mycenaceae</taxon>
        <taxon>Mycena</taxon>
    </lineage>
</organism>
<evidence type="ECO:0000313" key="3">
    <source>
        <dbReference type="EMBL" id="KAF7362705.1"/>
    </source>
</evidence>
<keyword evidence="2" id="KW-0732">Signal</keyword>
<dbReference type="EMBL" id="JACAZI010000004">
    <property type="protein sequence ID" value="KAF7362705.1"/>
    <property type="molecule type" value="Genomic_DNA"/>
</dbReference>
<dbReference type="OrthoDB" id="3061884at2759"/>
<protein>
    <submittedName>
        <fullName evidence="3">Uncharacterized protein</fullName>
    </submittedName>
</protein>
<feature type="signal peptide" evidence="2">
    <location>
        <begin position="1"/>
        <end position="18"/>
    </location>
</feature>
<feature type="region of interest" description="Disordered" evidence="1">
    <location>
        <begin position="84"/>
        <end position="103"/>
    </location>
</feature>
<keyword evidence="4" id="KW-1185">Reference proteome</keyword>
<feature type="chain" id="PRO_5034485676" evidence="2">
    <location>
        <begin position="19"/>
        <end position="367"/>
    </location>
</feature>